<dbReference type="EC" id="5.1.3.2" evidence="4"/>
<evidence type="ECO:0000256" key="2">
    <source>
        <dbReference type="ARBA" id="ARBA00023277"/>
    </source>
</evidence>
<proteinExistence type="predicted"/>
<dbReference type="AlphaFoldDB" id="A0A4P6WUZ4"/>
<protein>
    <submittedName>
        <fullName evidence="4">UDP-glucose 4-epimerase</fullName>
        <ecNumber evidence="4">5.1.3.2</ecNumber>
    </submittedName>
</protein>
<keyword evidence="4" id="KW-0413">Isomerase</keyword>
<dbReference type="Gene3D" id="3.40.50.720">
    <property type="entry name" value="NAD(P)-binding Rossmann-like Domain"/>
    <property type="match status" value="1"/>
</dbReference>
<evidence type="ECO:0000313" key="4">
    <source>
        <dbReference type="EMBL" id="QBM26306.1"/>
    </source>
</evidence>
<dbReference type="RefSeq" id="WP_133155534.1">
    <property type="nucleotide sequence ID" value="NZ_CP037867.1"/>
</dbReference>
<evidence type="ECO:0000313" key="5">
    <source>
        <dbReference type="Proteomes" id="UP000293912"/>
    </source>
</evidence>
<dbReference type="PANTHER" id="PTHR43103:SF3">
    <property type="entry name" value="ADP-L-GLYCERO-D-MANNO-HEPTOSE-6-EPIMERASE"/>
    <property type="match status" value="1"/>
</dbReference>
<dbReference type="PANTHER" id="PTHR43103">
    <property type="entry name" value="NUCLEOSIDE-DIPHOSPHATE-SUGAR EPIMERASE"/>
    <property type="match status" value="1"/>
</dbReference>
<evidence type="ECO:0000259" key="3">
    <source>
        <dbReference type="Pfam" id="PF01370"/>
    </source>
</evidence>
<gene>
    <name evidence="4" type="ORF">HPF_01355</name>
</gene>
<evidence type="ECO:0000256" key="1">
    <source>
        <dbReference type="ARBA" id="ARBA00022857"/>
    </source>
</evidence>
<dbReference type="EMBL" id="CP037867">
    <property type="protein sequence ID" value="QBM26306.1"/>
    <property type="molecule type" value="Genomic_DNA"/>
</dbReference>
<reference evidence="4 5" key="1">
    <citation type="submission" date="2019-03" db="EMBL/GenBank/DDBJ databases">
        <authorList>
            <person name="Sebastian G."/>
            <person name="Baumann P."/>
            <person name="Ruckert C."/>
            <person name="Kalinowski J."/>
            <person name="Nebel B."/>
            <person name="Takors R."/>
            <person name="Blombach B."/>
        </authorList>
    </citation>
    <scope>NUCLEOTIDE SEQUENCE [LARGE SCALE GENOMIC DNA]</scope>
    <source>
        <strain evidence="4 5">DSM 1084</strain>
    </source>
</reference>
<keyword evidence="2" id="KW-0119">Carbohydrate metabolism</keyword>
<accession>A0A4P6WUZ4</accession>
<feature type="domain" description="NAD-dependent epimerase/dehydratase" evidence="3">
    <location>
        <begin position="3"/>
        <end position="207"/>
    </location>
</feature>
<name>A0A4P6WUZ4_HYDPS</name>
<dbReference type="Proteomes" id="UP000293912">
    <property type="component" value="Chromosome"/>
</dbReference>
<keyword evidence="1" id="KW-0521">NADP</keyword>
<sequence>MHVLITGAAGFLGRALAQRLLPGRRLGDRSVTRLTLLDLALEGQPPDGVRHCEGDMGDADWLRGALNGGPPIDALFHLASIPGGTAEQDYPLSRRVNLEATQTLLEYGQQQVAAGHRAPVFVFASSIAVFGHLPALVDDDTPTRPQMTYGTQKRIGELWVDDFSRRGWVDGRAVRIPGVLARPPARTGQLSAFLSDLIRELAAGRAFTCPTTPGATTWASSLPCVVRQLLHAAMFDVATSGGHRVLTLPTLRFAMADLARVVGRVHGTPAADLVRWAPDERIEALFGRFPPLLTPRAEAAGFRADADLEALVRQALAPG</sequence>
<dbReference type="SUPFAM" id="SSF51735">
    <property type="entry name" value="NAD(P)-binding Rossmann-fold domains"/>
    <property type="match status" value="1"/>
</dbReference>
<keyword evidence="5" id="KW-1185">Reference proteome</keyword>
<organism evidence="4 5">
    <name type="scientific">Hydrogenophaga pseudoflava</name>
    <name type="common">Pseudomonas carboxydoflava</name>
    <dbReference type="NCBI Taxonomy" id="47421"/>
    <lineage>
        <taxon>Bacteria</taxon>
        <taxon>Pseudomonadati</taxon>
        <taxon>Pseudomonadota</taxon>
        <taxon>Betaproteobacteria</taxon>
        <taxon>Burkholderiales</taxon>
        <taxon>Comamonadaceae</taxon>
        <taxon>Hydrogenophaga</taxon>
    </lineage>
</organism>
<dbReference type="KEGG" id="hpse:HPF_01355"/>
<dbReference type="GO" id="GO:0003978">
    <property type="term" value="F:UDP-glucose 4-epimerase activity"/>
    <property type="evidence" value="ECO:0007669"/>
    <property type="project" value="UniProtKB-EC"/>
</dbReference>
<dbReference type="InterPro" id="IPR036291">
    <property type="entry name" value="NAD(P)-bd_dom_sf"/>
</dbReference>
<dbReference type="InterPro" id="IPR001509">
    <property type="entry name" value="Epimerase_deHydtase"/>
</dbReference>
<dbReference type="Gene3D" id="3.90.25.10">
    <property type="entry name" value="UDP-galactose 4-epimerase, domain 1"/>
    <property type="match status" value="1"/>
</dbReference>
<dbReference type="Pfam" id="PF01370">
    <property type="entry name" value="Epimerase"/>
    <property type="match status" value="1"/>
</dbReference>